<dbReference type="eggNOG" id="COG3204">
    <property type="taxonomic scope" value="Bacteria"/>
</dbReference>
<dbReference type="AlphaFoldDB" id="A0A059KY85"/>
<feature type="transmembrane region" description="Helical" evidence="4">
    <location>
        <begin position="20"/>
        <end position="42"/>
    </location>
</feature>
<sequence length="318" mass="35713">MNIESNVALVLRRAQRRHRLRIVIVLLLLSGVLGTASYRFYWHQQLYHFVLQTWGGPAVVKPGLWLPGFTPDVVAKPIEGIVEDLSGITYDYDHDRLLAITNGGVMQIVALDRAGNVLERYPLEGFDDTEGLAYMGNGRVVVSEEGDQRLTFIQLPEKSATLRKGTEPFITVGVNLSTNNKGFEGVTYDPVGDRLFAIKERDPRQLYEIDGVSKSLNGNLSINLIDRTEWVNHSVFGRDLADAYYDPGTGHLVLLSEQSKLLIELDKEGRFVSYKSLLEGVKDYFSPKVYPEGVTMDAQGHLYVVAEPNLFYSFSRKP</sequence>
<dbReference type="GO" id="GO:0005886">
    <property type="term" value="C:plasma membrane"/>
    <property type="evidence" value="ECO:0007669"/>
    <property type="project" value="UniProtKB-SubCell"/>
</dbReference>
<dbReference type="Pfam" id="PF06977">
    <property type="entry name" value="SdiA-regulated"/>
    <property type="match status" value="1"/>
</dbReference>
<dbReference type="RefSeq" id="WP_033060096.1">
    <property type="nucleotide sequence ID" value="NZ_AZQQ01000096.1"/>
</dbReference>
<keyword evidence="4" id="KW-0812">Transmembrane</keyword>
<keyword evidence="3 4" id="KW-0472">Membrane</keyword>
<dbReference type="SUPFAM" id="SSF50956">
    <property type="entry name" value="Thermostable phytase (3-phytase)"/>
    <property type="match status" value="1"/>
</dbReference>
<evidence type="ECO:0000256" key="3">
    <source>
        <dbReference type="ARBA" id="ARBA00023136"/>
    </source>
</evidence>
<dbReference type="InterPro" id="IPR009722">
    <property type="entry name" value="YjiK/CarP"/>
</dbReference>
<evidence type="ECO:0000313" key="5">
    <source>
        <dbReference type="EMBL" id="KDD66684.1"/>
    </source>
</evidence>
<evidence type="ECO:0000256" key="1">
    <source>
        <dbReference type="ARBA" id="ARBA00004236"/>
    </source>
</evidence>
<name>A0A059KY85_9PSED</name>
<comment type="caution">
    <text evidence="5">The sequence shown here is derived from an EMBL/GenBank/DDBJ whole genome shotgun (WGS) entry which is preliminary data.</text>
</comment>
<evidence type="ECO:0000313" key="6">
    <source>
        <dbReference type="Proteomes" id="UP000026739"/>
    </source>
</evidence>
<accession>A0A059KY85</accession>
<comment type="subcellular location">
    <subcellularLocation>
        <location evidence="1">Cell membrane</location>
    </subcellularLocation>
</comment>
<dbReference type="CDD" id="cd09971">
    <property type="entry name" value="SdiA-regulated"/>
    <property type="match status" value="1"/>
</dbReference>
<keyword evidence="4" id="KW-1133">Transmembrane helix</keyword>
<reference evidence="5 6" key="1">
    <citation type="submission" date="2013-12" db="EMBL/GenBank/DDBJ databases">
        <authorList>
            <person name="Formusa P.A."/>
            <person name="Habash M."/>
            <person name="Lee H."/>
            <person name="Trevors J.T."/>
        </authorList>
    </citation>
    <scope>NUCLEOTIDE SEQUENCE [LARGE SCALE GENOMIC DNA]</scope>
    <source>
        <strain evidence="5 6">PD30</strain>
    </source>
</reference>
<dbReference type="EMBL" id="AZQQ01000096">
    <property type="protein sequence ID" value="KDD66684.1"/>
    <property type="molecule type" value="Genomic_DNA"/>
</dbReference>
<proteinExistence type="predicted"/>
<gene>
    <name evidence="5" type="ORF">V466_22855</name>
</gene>
<keyword evidence="2" id="KW-1003">Cell membrane</keyword>
<evidence type="ECO:0000256" key="2">
    <source>
        <dbReference type="ARBA" id="ARBA00022475"/>
    </source>
</evidence>
<protein>
    <submittedName>
        <fullName evidence="5">Uncharacterized protein</fullName>
    </submittedName>
</protein>
<dbReference type="Proteomes" id="UP000026739">
    <property type="component" value="Unassembled WGS sequence"/>
</dbReference>
<organism evidence="5 6">
    <name type="scientific">Pseudomonas mandelii PD30</name>
    <dbReference type="NCBI Taxonomy" id="1419583"/>
    <lineage>
        <taxon>Bacteria</taxon>
        <taxon>Pseudomonadati</taxon>
        <taxon>Pseudomonadota</taxon>
        <taxon>Gammaproteobacteria</taxon>
        <taxon>Pseudomonadales</taxon>
        <taxon>Pseudomonadaceae</taxon>
        <taxon>Pseudomonas</taxon>
    </lineage>
</organism>
<evidence type="ECO:0000256" key="4">
    <source>
        <dbReference type="SAM" id="Phobius"/>
    </source>
</evidence>